<feature type="transmembrane region" description="Helical" evidence="7">
    <location>
        <begin position="131"/>
        <end position="156"/>
    </location>
</feature>
<protein>
    <submittedName>
        <fullName evidence="8">Arabinose efflux protein</fullName>
    </submittedName>
</protein>
<reference evidence="8 9" key="1">
    <citation type="submission" date="2016-07" db="EMBL/GenBank/DDBJ databases">
        <title>High microdiversification within the ubiquitous acI lineage of Actinobacteria.</title>
        <authorList>
            <person name="Neuenschwander S.M."/>
            <person name="Salcher M."/>
            <person name="Ghai R."/>
            <person name="Pernthaler J."/>
        </authorList>
    </citation>
    <scope>NUCLEOTIDE SEQUENCE [LARGE SCALE GENOMIC DNA]</scope>
    <source>
        <strain evidence="8">MMS-IIB-76</strain>
    </source>
</reference>
<dbReference type="InterPro" id="IPR051788">
    <property type="entry name" value="MFS_Transporter"/>
</dbReference>
<feature type="transmembrane region" description="Helical" evidence="7">
    <location>
        <begin position="99"/>
        <end position="119"/>
    </location>
</feature>
<feature type="transmembrane region" description="Helical" evidence="7">
    <location>
        <begin position="206"/>
        <end position="230"/>
    </location>
</feature>
<dbReference type="Proteomes" id="UP000217194">
    <property type="component" value="Chromosome"/>
</dbReference>
<feature type="transmembrane region" description="Helical" evidence="7">
    <location>
        <begin position="357"/>
        <end position="377"/>
    </location>
</feature>
<evidence type="ECO:0000256" key="5">
    <source>
        <dbReference type="ARBA" id="ARBA00022989"/>
    </source>
</evidence>
<dbReference type="InterPro" id="IPR011701">
    <property type="entry name" value="MFS"/>
</dbReference>
<feature type="transmembrane region" description="Helical" evidence="7">
    <location>
        <begin position="236"/>
        <end position="258"/>
    </location>
</feature>
<sequence>MAHKVKRDSFFWTIALQGAAVNIFLGAFGPSQPLLRADQGTSLTIAGLHGTAMGVASIMAGLSNSHLVHRFGRSSTGWIGLIIFSIGLIGFVAAPPVELTILAALVAGFGVSVVINNFVTSLTGHYGKQSAVALTQANAIGSIGYVIGTLTVGLVADSFRDQWRIGILAVLPFVLYLFFFRRIRDEQAHVPHEDGPQGGKLSGHFWISWFGFFACIASEFAISFWAAALIRDRTDATPAIATLAVVAFGSGMAIGRWYGPILLKQWEIDTQLKICIATQFIGFAGLWFSHNLTISFFSLLVTGLGVSSQFTLSSLRLIGLSDGRPDLAMGKNSLAAGSAIGLSPFVLGILGDHLGISRAYLMVPVLMIIAYAVIQFIPSHAEPAHEL</sequence>
<keyword evidence="3" id="KW-0813">Transport</keyword>
<gene>
    <name evidence="8" type="ORF">A1sIIB76_00435</name>
</gene>
<organism evidence="8 9">
    <name type="scientific">Candidatus Planktophila versatilis</name>
    <dbReference type="NCBI Taxonomy" id="1884905"/>
    <lineage>
        <taxon>Bacteria</taxon>
        <taxon>Bacillati</taxon>
        <taxon>Actinomycetota</taxon>
        <taxon>Actinomycetes</taxon>
        <taxon>Candidatus Nanopelagicales</taxon>
        <taxon>Candidatus Nanopelagicaceae</taxon>
        <taxon>Candidatus Planktophila</taxon>
    </lineage>
</organism>
<keyword evidence="4 7" id="KW-0812">Transmembrane</keyword>
<proteinExistence type="inferred from homology"/>
<dbReference type="Pfam" id="PF07690">
    <property type="entry name" value="MFS_1"/>
    <property type="match status" value="1"/>
</dbReference>
<dbReference type="PANTHER" id="PTHR23514:SF3">
    <property type="entry name" value="BYPASS OF STOP CODON PROTEIN 6"/>
    <property type="match status" value="1"/>
</dbReference>
<name>A0AAC9YUM4_9ACTN</name>
<dbReference type="InterPro" id="IPR036259">
    <property type="entry name" value="MFS_trans_sf"/>
</dbReference>
<evidence type="ECO:0000256" key="2">
    <source>
        <dbReference type="ARBA" id="ARBA00008335"/>
    </source>
</evidence>
<evidence type="ECO:0000256" key="4">
    <source>
        <dbReference type="ARBA" id="ARBA00022692"/>
    </source>
</evidence>
<keyword evidence="6 7" id="KW-0472">Membrane</keyword>
<dbReference type="GO" id="GO:0012505">
    <property type="term" value="C:endomembrane system"/>
    <property type="evidence" value="ECO:0007669"/>
    <property type="project" value="UniProtKB-SubCell"/>
</dbReference>
<feature type="transmembrane region" description="Helical" evidence="7">
    <location>
        <begin position="75"/>
        <end position="93"/>
    </location>
</feature>
<keyword evidence="5 7" id="KW-1133">Transmembrane helix</keyword>
<feature type="transmembrane region" description="Helical" evidence="7">
    <location>
        <begin position="162"/>
        <end position="180"/>
    </location>
</feature>
<dbReference type="GO" id="GO:0022857">
    <property type="term" value="F:transmembrane transporter activity"/>
    <property type="evidence" value="ECO:0007669"/>
    <property type="project" value="InterPro"/>
</dbReference>
<feature type="transmembrane region" description="Helical" evidence="7">
    <location>
        <begin position="41"/>
        <end position="63"/>
    </location>
</feature>
<dbReference type="PANTHER" id="PTHR23514">
    <property type="entry name" value="BYPASS OF STOP CODON PROTEIN 6"/>
    <property type="match status" value="1"/>
</dbReference>
<evidence type="ECO:0000256" key="1">
    <source>
        <dbReference type="ARBA" id="ARBA00004127"/>
    </source>
</evidence>
<evidence type="ECO:0000256" key="3">
    <source>
        <dbReference type="ARBA" id="ARBA00022448"/>
    </source>
</evidence>
<dbReference type="SUPFAM" id="SSF103473">
    <property type="entry name" value="MFS general substrate transporter"/>
    <property type="match status" value="1"/>
</dbReference>
<dbReference type="RefSeq" id="WP_095696705.1">
    <property type="nucleotide sequence ID" value="NZ_CP016778.1"/>
</dbReference>
<evidence type="ECO:0000256" key="7">
    <source>
        <dbReference type="SAM" id="Phobius"/>
    </source>
</evidence>
<feature type="transmembrane region" description="Helical" evidence="7">
    <location>
        <begin position="9"/>
        <end position="29"/>
    </location>
</feature>
<evidence type="ECO:0000256" key="6">
    <source>
        <dbReference type="ARBA" id="ARBA00023136"/>
    </source>
</evidence>
<evidence type="ECO:0000313" key="8">
    <source>
        <dbReference type="EMBL" id="ASY22093.1"/>
    </source>
</evidence>
<accession>A0AAC9YUM4</accession>
<evidence type="ECO:0000313" key="9">
    <source>
        <dbReference type="Proteomes" id="UP000217194"/>
    </source>
</evidence>
<feature type="transmembrane region" description="Helical" evidence="7">
    <location>
        <begin position="333"/>
        <end position="351"/>
    </location>
</feature>
<comment type="similarity">
    <text evidence="2">Belongs to the major facilitator superfamily.</text>
</comment>
<dbReference type="GO" id="GO:0016020">
    <property type="term" value="C:membrane"/>
    <property type="evidence" value="ECO:0007669"/>
    <property type="project" value="TreeGrafter"/>
</dbReference>
<dbReference type="Gene3D" id="1.20.1250.20">
    <property type="entry name" value="MFS general substrate transporter like domains"/>
    <property type="match status" value="2"/>
</dbReference>
<comment type="subcellular location">
    <subcellularLocation>
        <location evidence="1">Endomembrane system</location>
        <topology evidence="1">Multi-pass membrane protein</topology>
    </subcellularLocation>
</comment>
<dbReference type="EMBL" id="CP016778">
    <property type="protein sequence ID" value="ASY22093.1"/>
    <property type="molecule type" value="Genomic_DNA"/>
</dbReference>
<dbReference type="AlphaFoldDB" id="A0AAC9YUM4"/>